<sequence>DNQILPLSKDLTSQKKIEKLIREIVNRLDDVKKSIKKNLYLK</sequence>
<organism evidence="1 2">
    <name type="scientific">Dentiscutata erythropus</name>
    <dbReference type="NCBI Taxonomy" id="1348616"/>
    <lineage>
        <taxon>Eukaryota</taxon>
        <taxon>Fungi</taxon>
        <taxon>Fungi incertae sedis</taxon>
        <taxon>Mucoromycota</taxon>
        <taxon>Glomeromycotina</taxon>
        <taxon>Glomeromycetes</taxon>
        <taxon>Diversisporales</taxon>
        <taxon>Gigasporaceae</taxon>
        <taxon>Dentiscutata</taxon>
    </lineage>
</organism>
<dbReference type="EMBL" id="CAJVPY010018998">
    <property type="protein sequence ID" value="CAG8769720.1"/>
    <property type="molecule type" value="Genomic_DNA"/>
</dbReference>
<evidence type="ECO:0000313" key="2">
    <source>
        <dbReference type="Proteomes" id="UP000789405"/>
    </source>
</evidence>
<reference evidence="1" key="1">
    <citation type="submission" date="2021-06" db="EMBL/GenBank/DDBJ databases">
        <authorList>
            <person name="Kallberg Y."/>
            <person name="Tangrot J."/>
            <person name="Rosling A."/>
        </authorList>
    </citation>
    <scope>NUCLEOTIDE SEQUENCE</scope>
    <source>
        <strain evidence="1">MA453B</strain>
    </source>
</reference>
<feature type="non-terminal residue" evidence="1">
    <location>
        <position position="42"/>
    </location>
</feature>
<comment type="caution">
    <text evidence="1">The sequence shown here is derived from an EMBL/GenBank/DDBJ whole genome shotgun (WGS) entry which is preliminary data.</text>
</comment>
<protein>
    <submittedName>
        <fullName evidence="1">6313_t:CDS:1</fullName>
    </submittedName>
</protein>
<proteinExistence type="predicted"/>
<gene>
    <name evidence="1" type="ORF">DERYTH_LOCUS18569</name>
</gene>
<feature type="non-terminal residue" evidence="1">
    <location>
        <position position="1"/>
    </location>
</feature>
<dbReference type="Proteomes" id="UP000789405">
    <property type="component" value="Unassembled WGS sequence"/>
</dbReference>
<keyword evidence="2" id="KW-1185">Reference proteome</keyword>
<dbReference type="AlphaFoldDB" id="A0A9N9JAK4"/>
<accession>A0A9N9JAK4</accession>
<evidence type="ECO:0000313" key="1">
    <source>
        <dbReference type="EMBL" id="CAG8769720.1"/>
    </source>
</evidence>
<name>A0A9N9JAK4_9GLOM</name>